<sequence>MSYGGFFDPNQIEGELQSLEKEMASPSFWQTPEKAEKALSRSKELKSKFSDYKALVNRFKDIEALYDLLQESEDPSLAKELEQEINAYAGLLDSIEVKLVLSDPMDQKNAILSVHSGAGGTEACDWAAMLLRMYQRYAERHGFKVSLIDILPGEEAGIKSASILISGSYAYGYLKAERGVHRLVRISPFNAQGKRQTSFASVDVVAEVDESIEIEIKESDLRIDVFRSGGHGGQGVNTTDSAVRITHLPTGIVVVCQNERSQIQNKATAMKILRSRLYELEKDKKRAEMERIYGQKGEIGWGRQIRSYVLQPYKMVKDLRTGVTKTQVEEVLDGDLDSFIWAYLLGKKSGEETLQRQEA</sequence>
<keyword evidence="4" id="KW-0963">Cytoplasm</keyword>
<evidence type="ECO:0000259" key="6">
    <source>
        <dbReference type="PROSITE" id="PS00745"/>
    </source>
</evidence>
<protein>
    <recommendedName>
        <fullName evidence="4 5">Peptide chain release factor 2</fullName>
        <shortName evidence="4">RF-2</shortName>
    </recommendedName>
</protein>
<comment type="subcellular location">
    <subcellularLocation>
        <location evidence="4">Cytoplasm</location>
    </subcellularLocation>
</comment>
<accession>A0ABX7PTK1</accession>
<evidence type="ECO:0000256" key="1">
    <source>
        <dbReference type="ARBA" id="ARBA00010835"/>
    </source>
</evidence>
<proteinExistence type="inferred from homology"/>
<evidence type="ECO:0000256" key="4">
    <source>
        <dbReference type="HAMAP-Rule" id="MF_00094"/>
    </source>
</evidence>
<dbReference type="SMART" id="SM00937">
    <property type="entry name" value="PCRF"/>
    <property type="match status" value="1"/>
</dbReference>
<keyword evidence="8" id="KW-1185">Reference proteome</keyword>
<comment type="PTM">
    <text evidence="4">Methylated by PrmC. Methylation increases the termination efficiency of RF2.</text>
</comment>
<dbReference type="Gene3D" id="3.30.160.20">
    <property type="match status" value="1"/>
</dbReference>
<dbReference type="Gene3D" id="3.30.70.1660">
    <property type="match status" value="1"/>
</dbReference>
<comment type="similarity">
    <text evidence="1 4">Belongs to the prokaryotic/mitochondrial release factor family.</text>
</comment>
<name>A0ABX7PTK1_9BACT</name>
<dbReference type="InterPro" id="IPR005139">
    <property type="entry name" value="PCRF"/>
</dbReference>
<dbReference type="InterPro" id="IPR004374">
    <property type="entry name" value="PrfB"/>
</dbReference>
<feature type="domain" description="Prokaryotic-type class I peptide chain release factors" evidence="6">
    <location>
        <begin position="227"/>
        <end position="243"/>
    </location>
</feature>
<organism evidence="7 8">
    <name type="scientific">Candidatus Methylacidiphilum infernorum</name>
    <dbReference type="NCBI Taxonomy" id="511746"/>
    <lineage>
        <taxon>Bacteria</taxon>
        <taxon>Pseudomonadati</taxon>
        <taxon>Verrucomicrobiota</taxon>
        <taxon>Methylacidiphilae</taxon>
        <taxon>Methylacidiphilales</taxon>
        <taxon>Methylacidiphilaceae</taxon>
        <taxon>Methylacidiphilum (ex Ratnadevi et al. 2023)</taxon>
    </lineage>
</organism>
<dbReference type="PROSITE" id="PS00745">
    <property type="entry name" value="RF_PROK_I"/>
    <property type="match status" value="1"/>
</dbReference>
<evidence type="ECO:0000256" key="2">
    <source>
        <dbReference type="ARBA" id="ARBA00022481"/>
    </source>
</evidence>
<evidence type="ECO:0000256" key="3">
    <source>
        <dbReference type="ARBA" id="ARBA00022917"/>
    </source>
</evidence>
<dbReference type="HAMAP" id="MF_00094">
    <property type="entry name" value="Rel_fac_2"/>
    <property type="match status" value="1"/>
</dbReference>
<gene>
    <name evidence="4 7" type="primary">prfB</name>
    <name evidence="7" type="ORF">EM20IM_05700</name>
</gene>
<dbReference type="Pfam" id="PF00472">
    <property type="entry name" value="RF-1"/>
    <property type="match status" value="1"/>
</dbReference>
<dbReference type="Pfam" id="PF03462">
    <property type="entry name" value="PCRF"/>
    <property type="match status" value="1"/>
</dbReference>
<keyword evidence="3 4" id="KW-0648">Protein biosynthesis</keyword>
<reference evidence="7 8" key="1">
    <citation type="submission" date="2020-12" db="EMBL/GenBank/DDBJ databases">
        <authorList>
            <person name="Awala S.I."/>
            <person name="Gwak J.-H."/>
            <person name="Kim S.-J."/>
            <person name="Rhee S.-K."/>
        </authorList>
    </citation>
    <scope>NUCLEOTIDE SEQUENCE [LARGE SCALE GENOMIC DNA]</scope>
    <source>
        <strain evidence="7 8">IT5</strain>
    </source>
</reference>
<dbReference type="Gene3D" id="1.20.58.410">
    <property type="entry name" value="Release factor"/>
    <property type="match status" value="1"/>
</dbReference>
<dbReference type="Proteomes" id="UP000663088">
    <property type="component" value="Chromosome"/>
</dbReference>
<dbReference type="NCBIfam" id="TIGR00020">
    <property type="entry name" value="prfB"/>
    <property type="match status" value="1"/>
</dbReference>
<evidence type="ECO:0000313" key="8">
    <source>
        <dbReference type="Proteomes" id="UP000663088"/>
    </source>
</evidence>
<dbReference type="SUPFAM" id="SSF75620">
    <property type="entry name" value="Release factor"/>
    <property type="match status" value="1"/>
</dbReference>
<evidence type="ECO:0000256" key="5">
    <source>
        <dbReference type="NCBIfam" id="TIGR00020"/>
    </source>
</evidence>
<feature type="modified residue" description="N5-methylglutamine" evidence="4">
    <location>
        <position position="234"/>
    </location>
</feature>
<dbReference type="PANTHER" id="PTHR43116:SF3">
    <property type="entry name" value="CLASS I PEPTIDE CHAIN RELEASE FACTOR"/>
    <property type="match status" value="1"/>
</dbReference>
<evidence type="ECO:0000313" key="7">
    <source>
        <dbReference type="EMBL" id="QSR86011.1"/>
    </source>
</evidence>
<dbReference type="InterPro" id="IPR000352">
    <property type="entry name" value="Pep_chain_release_fac_I"/>
</dbReference>
<dbReference type="EMBL" id="CP065956">
    <property type="protein sequence ID" value="QSR86011.1"/>
    <property type="molecule type" value="Genomic_DNA"/>
</dbReference>
<comment type="function">
    <text evidence="4">Peptide chain release factor 2 directs the termination of translation in response to the peptide chain termination codons UGA and UAA.</text>
</comment>
<keyword evidence="2 4" id="KW-0488">Methylation</keyword>
<dbReference type="InterPro" id="IPR045853">
    <property type="entry name" value="Pep_chain_release_fac_I_sf"/>
</dbReference>
<dbReference type="PANTHER" id="PTHR43116">
    <property type="entry name" value="PEPTIDE CHAIN RELEASE FACTOR 2"/>
    <property type="match status" value="1"/>
</dbReference>